<evidence type="ECO:0000256" key="1">
    <source>
        <dbReference type="SAM" id="MobiDB-lite"/>
    </source>
</evidence>
<proteinExistence type="predicted"/>
<protein>
    <submittedName>
        <fullName evidence="2">Uncharacterized protein</fullName>
    </submittedName>
</protein>
<gene>
    <name evidence="2" type="ORF">C5L14_19135</name>
</gene>
<reference evidence="2 3" key="1">
    <citation type="submission" date="2018-02" db="EMBL/GenBank/DDBJ databases">
        <title>Whole genome sequencing of endophytic bacterium.</title>
        <authorList>
            <person name="Eedara R."/>
            <person name="Podile A.R."/>
        </authorList>
    </citation>
    <scope>NUCLEOTIDE SEQUENCE [LARGE SCALE GENOMIC DNA]</scope>
    <source>
        <strain evidence="2 3">RP1T</strain>
    </source>
</reference>
<dbReference type="AlphaFoldDB" id="A0A2S9Q8P1"/>
<keyword evidence="3" id="KW-1185">Reference proteome</keyword>
<dbReference type="Proteomes" id="UP000237682">
    <property type="component" value="Unassembled WGS sequence"/>
</dbReference>
<sequence>MKDGWAPGAQGEQGNGNPAEGDSPSVKVRSRFDGQTFGWMCRQGSAFQPPRDQERERPLRMVDSARAVRRQQRMKLAVLRKSRFAVARQADGRQHLTAFLQARLEKDRTMSANTNLPG</sequence>
<organism evidence="2 3">
    <name type="scientific">Labrys okinawensis</name>
    <dbReference type="NCBI Taxonomy" id="346911"/>
    <lineage>
        <taxon>Bacteria</taxon>
        <taxon>Pseudomonadati</taxon>
        <taxon>Pseudomonadota</taxon>
        <taxon>Alphaproteobacteria</taxon>
        <taxon>Hyphomicrobiales</taxon>
        <taxon>Xanthobacteraceae</taxon>
        <taxon>Labrys</taxon>
    </lineage>
</organism>
<name>A0A2S9Q8P1_9HYPH</name>
<comment type="caution">
    <text evidence="2">The sequence shown here is derived from an EMBL/GenBank/DDBJ whole genome shotgun (WGS) entry which is preliminary data.</text>
</comment>
<evidence type="ECO:0000313" key="3">
    <source>
        <dbReference type="Proteomes" id="UP000237682"/>
    </source>
</evidence>
<accession>A0A2S9Q8P1</accession>
<dbReference type="EMBL" id="PUEJ01000007">
    <property type="protein sequence ID" value="PRH85680.1"/>
    <property type="molecule type" value="Genomic_DNA"/>
</dbReference>
<evidence type="ECO:0000313" key="2">
    <source>
        <dbReference type="EMBL" id="PRH85680.1"/>
    </source>
</evidence>
<feature type="region of interest" description="Disordered" evidence="1">
    <location>
        <begin position="1"/>
        <end position="29"/>
    </location>
</feature>